<comment type="caution">
    <text evidence="2">The sequence shown here is derived from an EMBL/GenBank/DDBJ whole genome shotgun (WGS) entry which is preliminary data.</text>
</comment>
<dbReference type="Proteomes" id="UP001527882">
    <property type="component" value="Unassembled WGS sequence"/>
</dbReference>
<keyword evidence="1" id="KW-1133">Transmembrane helix</keyword>
<keyword evidence="1" id="KW-0812">Transmembrane</keyword>
<keyword evidence="3" id="KW-1185">Reference proteome</keyword>
<organism evidence="2 3">
    <name type="scientific">Paenibacillus gyeongsangnamensis</name>
    <dbReference type="NCBI Taxonomy" id="3388067"/>
    <lineage>
        <taxon>Bacteria</taxon>
        <taxon>Bacillati</taxon>
        <taxon>Bacillota</taxon>
        <taxon>Bacilli</taxon>
        <taxon>Bacillales</taxon>
        <taxon>Paenibacillaceae</taxon>
        <taxon>Paenibacillus</taxon>
    </lineage>
</organism>
<evidence type="ECO:0000313" key="3">
    <source>
        <dbReference type="Proteomes" id="UP001527882"/>
    </source>
</evidence>
<proteinExistence type="predicted"/>
<feature type="transmembrane region" description="Helical" evidence="1">
    <location>
        <begin position="69"/>
        <end position="87"/>
    </location>
</feature>
<feature type="transmembrane region" description="Helical" evidence="1">
    <location>
        <begin position="45"/>
        <end position="63"/>
    </location>
</feature>
<dbReference type="EMBL" id="JAQAGZ010000008">
    <property type="protein sequence ID" value="MCZ8513431.1"/>
    <property type="molecule type" value="Genomic_DNA"/>
</dbReference>
<evidence type="ECO:0000256" key="1">
    <source>
        <dbReference type="SAM" id="Phobius"/>
    </source>
</evidence>
<evidence type="ECO:0000313" key="2">
    <source>
        <dbReference type="EMBL" id="MCZ8513431.1"/>
    </source>
</evidence>
<protein>
    <submittedName>
        <fullName evidence="2">YtpI family protein</fullName>
    </submittedName>
</protein>
<keyword evidence="1" id="KW-0472">Membrane</keyword>
<dbReference type="RefSeq" id="WP_269881952.1">
    <property type="nucleotide sequence ID" value="NZ_JAQAGZ010000008.1"/>
</dbReference>
<gene>
    <name evidence="2" type="ORF">O9H85_13525</name>
</gene>
<dbReference type="InterPro" id="IPR025618">
    <property type="entry name" value="YtpI"/>
</dbReference>
<dbReference type="Pfam" id="PF14007">
    <property type="entry name" value="YtpI"/>
    <property type="match status" value="1"/>
</dbReference>
<sequence length="95" mass="10993">MLTTTQAVFSVLIVIALLFSVYYSFRYRRESDPKLRGLYASRMNIAMGVMLIFIAVTQLFFFTDSVLRRIFGTVCLLLGLWNLFAGIRSHSHYSR</sequence>
<name>A0ABT4Q983_9BACL</name>
<feature type="transmembrane region" description="Helical" evidence="1">
    <location>
        <begin position="6"/>
        <end position="25"/>
    </location>
</feature>
<reference evidence="2 3" key="1">
    <citation type="submission" date="2022-12" db="EMBL/GenBank/DDBJ databases">
        <title>Draft genome sequence of Paenibacillus sp. dW9.</title>
        <authorList>
            <person name="Choi E.-W."/>
            <person name="Kim D.-U."/>
        </authorList>
    </citation>
    <scope>NUCLEOTIDE SEQUENCE [LARGE SCALE GENOMIC DNA]</scope>
    <source>
        <strain evidence="3">dW9</strain>
    </source>
</reference>
<accession>A0ABT4Q983</accession>